<keyword evidence="2" id="KW-1185">Reference proteome</keyword>
<accession>A0A8H5T859</accession>
<organism evidence="1 2">
    <name type="scientific">Fusarium heterosporum</name>
    <dbReference type="NCBI Taxonomy" id="42747"/>
    <lineage>
        <taxon>Eukaryota</taxon>
        <taxon>Fungi</taxon>
        <taxon>Dikarya</taxon>
        <taxon>Ascomycota</taxon>
        <taxon>Pezizomycotina</taxon>
        <taxon>Sordariomycetes</taxon>
        <taxon>Hypocreomycetidae</taxon>
        <taxon>Hypocreales</taxon>
        <taxon>Nectriaceae</taxon>
        <taxon>Fusarium</taxon>
        <taxon>Fusarium heterosporum species complex</taxon>
    </lineage>
</organism>
<reference evidence="1 2" key="1">
    <citation type="submission" date="2020-05" db="EMBL/GenBank/DDBJ databases">
        <title>Identification and distribution of gene clusters putatively required for synthesis of sphingolipid metabolism inhibitors in phylogenetically diverse species of the filamentous fungus Fusarium.</title>
        <authorList>
            <person name="Kim H.-S."/>
            <person name="Busman M."/>
            <person name="Brown D.W."/>
            <person name="Divon H."/>
            <person name="Uhlig S."/>
            <person name="Proctor R.H."/>
        </authorList>
    </citation>
    <scope>NUCLEOTIDE SEQUENCE [LARGE SCALE GENOMIC DNA]</scope>
    <source>
        <strain evidence="1 2">NRRL 20693</strain>
    </source>
</reference>
<evidence type="ECO:0000313" key="1">
    <source>
        <dbReference type="EMBL" id="KAF5666371.1"/>
    </source>
</evidence>
<dbReference type="OrthoDB" id="4764735at2759"/>
<proteinExistence type="predicted"/>
<dbReference type="AlphaFoldDB" id="A0A8H5T859"/>
<gene>
    <name evidence="1" type="ORF">FHETE_6255</name>
</gene>
<evidence type="ECO:0000313" key="2">
    <source>
        <dbReference type="Proteomes" id="UP000567885"/>
    </source>
</evidence>
<comment type="caution">
    <text evidence="1">The sequence shown here is derived from an EMBL/GenBank/DDBJ whole genome shotgun (WGS) entry which is preliminary data.</text>
</comment>
<sequence>MKRKISPTILRPYVHREISKTPNLDFDHAQRRDKKREYIVLGPNLRFFRCSRMWEGNIAARNSSDFEDYEEVTDLYSEHDVERPPFLYLGPNKTFYTRLDDGTEKWELPQEIVRHGLEVLPTAVRSAVESLWLGIGGAWVAQYRDSRFRFNLKDKYAGLERVLKKKQDEEITICALALNVSDGNSYACVFNDGVVVHKAGSARFDSNEFECWCEQNFLFKQRLGSFE</sequence>
<name>A0A8H5T859_FUSHE</name>
<protein>
    <submittedName>
        <fullName evidence="1">Uncharacterized protein</fullName>
    </submittedName>
</protein>
<dbReference type="Proteomes" id="UP000567885">
    <property type="component" value="Unassembled WGS sequence"/>
</dbReference>
<dbReference type="EMBL" id="JAAGWQ010000109">
    <property type="protein sequence ID" value="KAF5666371.1"/>
    <property type="molecule type" value="Genomic_DNA"/>
</dbReference>